<dbReference type="InterPro" id="IPR050109">
    <property type="entry name" value="HTH-type_TetR-like_transc_reg"/>
</dbReference>
<keyword evidence="1" id="KW-0805">Transcription regulation</keyword>
<protein>
    <submittedName>
        <fullName evidence="6">TetR family transcriptional regulator</fullName>
    </submittedName>
</protein>
<keyword evidence="2 4" id="KW-0238">DNA-binding</keyword>
<proteinExistence type="predicted"/>
<dbReference type="GO" id="GO:0000976">
    <property type="term" value="F:transcription cis-regulatory region binding"/>
    <property type="evidence" value="ECO:0007669"/>
    <property type="project" value="TreeGrafter"/>
</dbReference>
<dbReference type="EMBL" id="SOBK01000007">
    <property type="protein sequence ID" value="TDT87842.1"/>
    <property type="molecule type" value="Genomic_DNA"/>
</dbReference>
<dbReference type="InterPro" id="IPR009057">
    <property type="entry name" value="Homeodomain-like_sf"/>
</dbReference>
<dbReference type="Gene3D" id="1.10.357.10">
    <property type="entry name" value="Tetracycline Repressor, domain 2"/>
    <property type="match status" value="1"/>
</dbReference>
<comment type="caution">
    <text evidence="6">The sequence shown here is derived from an EMBL/GenBank/DDBJ whole genome shotgun (WGS) entry which is preliminary data.</text>
</comment>
<dbReference type="PANTHER" id="PTHR30055:SF212">
    <property type="entry name" value="TETR-FAMILY FAMILY TRANSCRIPTIONAL REGULATOR"/>
    <property type="match status" value="1"/>
</dbReference>
<organism evidence="6 7">
    <name type="scientific">Pseudodesulfovibrio indicus</name>
    <dbReference type="NCBI Taxonomy" id="1716143"/>
    <lineage>
        <taxon>Bacteria</taxon>
        <taxon>Pseudomonadati</taxon>
        <taxon>Thermodesulfobacteriota</taxon>
        <taxon>Desulfovibrionia</taxon>
        <taxon>Desulfovibrionales</taxon>
        <taxon>Desulfovibrionaceae</taxon>
    </lineage>
</organism>
<dbReference type="Pfam" id="PF00440">
    <property type="entry name" value="TetR_N"/>
    <property type="match status" value="1"/>
</dbReference>
<dbReference type="InterPro" id="IPR025996">
    <property type="entry name" value="MT1864/Rv1816-like_C"/>
</dbReference>
<dbReference type="InterPro" id="IPR001647">
    <property type="entry name" value="HTH_TetR"/>
</dbReference>
<accession>A0AA94PML2</accession>
<evidence type="ECO:0000313" key="6">
    <source>
        <dbReference type="EMBL" id="TDT87842.1"/>
    </source>
</evidence>
<dbReference type="GO" id="GO:0003700">
    <property type="term" value="F:DNA-binding transcription factor activity"/>
    <property type="evidence" value="ECO:0007669"/>
    <property type="project" value="TreeGrafter"/>
</dbReference>
<reference evidence="6 7" key="1">
    <citation type="submission" date="2019-03" db="EMBL/GenBank/DDBJ databases">
        <title>Genomic Encyclopedia of Type Strains, Phase IV (KMG-IV): sequencing the most valuable type-strain genomes for metagenomic binning, comparative biology and taxonomic classification.</title>
        <authorList>
            <person name="Goeker M."/>
        </authorList>
    </citation>
    <scope>NUCLEOTIDE SEQUENCE [LARGE SCALE GENOMIC DNA]</scope>
    <source>
        <strain evidence="6 7">DSM 101483</strain>
    </source>
</reference>
<dbReference type="Proteomes" id="UP000295506">
    <property type="component" value="Unassembled WGS sequence"/>
</dbReference>
<dbReference type="InterPro" id="IPR036271">
    <property type="entry name" value="Tet_transcr_reg_TetR-rel_C_sf"/>
</dbReference>
<feature type="domain" description="HTH tetR-type" evidence="5">
    <location>
        <begin position="1"/>
        <end position="59"/>
    </location>
</feature>
<dbReference type="SUPFAM" id="SSF48498">
    <property type="entry name" value="Tetracyclin repressor-like, C-terminal domain"/>
    <property type="match status" value="1"/>
</dbReference>
<dbReference type="Pfam" id="PF13305">
    <property type="entry name" value="TetR_C_33"/>
    <property type="match status" value="1"/>
</dbReference>
<evidence type="ECO:0000259" key="5">
    <source>
        <dbReference type="PROSITE" id="PS50977"/>
    </source>
</evidence>
<dbReference type="PROSITE" id="PS50977">
    <property type="entry name" value="HTH_TETR_2"/>
    <property type="match status" value="1"/>
</dbReference>
<evidence type="ECO:0000256" key="2">
    <source>
        <dbReference type="ARBA" id="ARBA00023125"/>
    </source>
</evidence>
<evidence type="ECO:0000256" key="4">
    <source>
        <dbReference type="PROSITE-ProRule" id="PRU00335"/>
    </source>
</evidence>
<evidence type="ECO:0000256" key="3">
    <source>
        <dbReference type="ARBA" id="ARBA00023163"/>
    </source>
</evidence>
<feature type="DNA-binding region" description="H-T-H motif" evidence="4">
    <location>
        <begin position="22"/>
        <end position="41"/>
    </location>
</feature>
<gene>
    <name evidence="6" type="ORF">EDC59_10737</name>
</gene>
<dbReference type="PANTHER" id="PTHR30055">
    <property type="entry name" value="HTH-TYPE TRANSCRIPTIONAL REGULATOR RUTR"/>
    <property type="match status" value="1"/>
</dbReference>
<keyword evidence="3" id="KW-0804">Transcription</keyword>
<evidence type="ECO:0000256" key="1">
    <source>
        <dbReference type="ARBA" id="ARBA00023015"/>
    </source>
</evidence>
<dbReference type="AlphaFoldDB" id="A0AA94PML2"/>
<sequence length="195" mass="22521">MRRRILDAAKQLFVREGYDNVSMRRIATKIEYSPAALYRYFRNKREILSVLREEAFARFVERQEKGREQYPDPMERLRAGSREYIRFALSEPDHYHLMFGASCDEVDLDGEWAESAMRSFEIHRANVVECVATGWFGEVDSDVLVFALWSQLHGLVNLIATGQVSVLSREADLDTLLDNIIGFWLRPGAGTPIKE</sequence>
<name>A0AA94PML2_9BACT</name>
<evidence type="ECO:0000313" key="7">
    <source>
        <dbReference type="Proteomes" id="UP000295506"/>
    </source>
</evidence>
<dbReference type="PRINTS" id="PR00455">
    <property type="entry name" value="HTHTETR"/>
</dbReference>
<dbReference type="SUPFAM" id="SSF46689">
    <property type="entry name" value="Homeodomain-like"/>
    <property type="match status" value="1"/>
</dbReference>